<feature type="transmembrane region" description="Helical" evidence="10">
    <location>
        <begin position="361"/>
        <end position="389"/>
    </location>
</feature>
<dbReference type="GO" id="GO:0022857">
    <property type="term" value="F:transmembrane transporter activity"/>
    <property type="evidence" value="ECO:0007669"/>
    <property type="project" value="InterPro"/>
</dbReference>
<evidence type="ECO:0000256" key="2">
    <source>
        <dbReference type="ARBA" id="ARBA00010992"/>
    </source>
</evidence>
<dbReference type="PROSITE" id="PS00217">
    <property type="entry name" value="SUGAR_TRANSPORT_2"/>
    <property type="match status" value="1"/>
</dbReference>
<evidence type="ECO:0000256" key="4">
    <source>
        <dbReference type="ARBA" id="ARBA00022475"/>
    </source>
</evidence>
<feature type="transmembrane region" description="Helical" evidence="10">
    <location>
        <begin position="266"/>
        <end position="288"/>
    </location>
</feature>
<evidence type="ECO:0000256" key="1">
    <source>
        <dbReference type="ARBA" id="ARBA00004651"/>
    </source>
</evidence>
<dbReference type="RefSeq" id="WP_100424636.1">
    <property type="nucleotide sequence ID" value="NZ_PGEX01000001.1"/>
</dbReference>
<feature type="transmembrane region" description="Helical" evidence="10">
    <location>
        <begin position="401"/>
        <end position="425"/>
    </location>
</feature>
<feature type="transmembrane region" description="Helical" evidence="10">
    <location>
        <begin position="308"/>
        <end position="325"/>
    </location>
</feature>
<keyword evidence="4" id="KW-1003">Cell membrane</keyword>
<name>A0A2M9A4B1_9BACT</name>
<dbReference type="FunFam" id="1.20.1250.20:FF:000122">
    <property type="entry name" value="D-xylose transporter XylE"/>
    <property type="match status" value="1"/>
</dbReference>
<dbReference type="NCBIfam" id="TIGR00879">
    <property type="entry name" value="SP"/>
    <property type="match status" value="1"/>
</dbReference>
<dbReference type="InterPro" id="IPR003663">
    <property type="entry name" value="Sugar/inositol_transpt"/>
</dbReference>
<keyword evidence="3 9" id="KW-0813">Transport</keyword>
<dbReference type="AlphaFoldDB" id="A0A2M9A4B1"/>
<proteinExistence type="inferred from homology"/>
<keyword evidence="5" id="KW-0762">Sugar transport</keyword>
<evidence type="ECO:0000256" key="9">
    <source>
        <dbReference type="RuleBase" id="RU003346"/>
    </source>
</evidence>
<evidence type="ECO:0000256" key="3">
    <source>
        <dbReference type="ARBA" id="ARBA00022448"/>
    </source>
</evidence>
<dbReference type="Proteomes" id="UP000231134">
    <property type="component" value="Unassembled WGS sequence"/>
</dbReference>
<reference evidence="12 13" key="1">
    <citation type="submission" date="2017-11" db="EMBL/GenBank/DDBJ databases">
        <title>Animal gut microbial communities from fecal samples from Wisconsin, USA.</title>
        <authorList>
            <person name="Neumann A."/>
        </authorList>
    </citation>
    <scope>NUCLEOTIDE SEQUENCE [LARGE SCALE GENOMIC DNA]</scope>
    <source>
        <strain evidence="12 13">UWS3</strain>
    </source>
</reference>
<dbReference type="PANTHER" id="PTHR48020">
    <property type="entry name" value="PROTON MYO-INOSITOL COTRANSPORTER"/>
    <property type="match status" value="1"/>
</dbReference>
<feature type="transmembrane region" description="Helical" evidence="10">
    <location>
        <begin position="108"/>
        <end position="129"/>
    </location>
</feature>
<dbReference type="InterPro" id="IPR020846">
    <property type="entry name" value="MFS_dom"/>
</dbReference>
<dbReference type="InterPro" id="IPR047984">
    <property type="entry name" value="XylE-like"/>
</dbReference>
<dbReference type="CDD" id="cd17359">
    <property type="entry name" value="MFS_XylE_like"/>
    <property type="match status" value="1"/>
</dbReference>
<dbReference type="SUPFAM" id="SSF103473">
    <property type="entry name" value="MFS general substrate transporter"/>
    <property type="match status" value="1"/>
</dbReference>
<comment type="similarity">
    <text evidence="2 9">Belongs to the major facilitator superfamily. Sugar transporter (TC 2.A.1.1) family.</text>
</comment>
<sequence length="466" mass="50175">MDKLSTEKLDLGHVIKITLAAALGGFLFGFDSSVINGANGALKVHFAMTDHQLGLAVALSLIGAAIGAYFAGRLADAFGRIKCMLAAAILFLVSAIGSGIPFGVTDFIMWRVIGGVGVGMASIIAPIYIAETAPAHLRGRLGSMQQMAIVVGIFIALLSNYLIVQVAGSANNPIFGRFKAWQLMFWIEIIPALMYGIAALRLPESPRYLISQGNIEEAKAVFAKIKLDRLDEHVEAIQKSFNNEKRHTLSDLLETLSNGKKRVAPIVWVGLGLAVLQQLVGINVIFYYGSMLWQSVGFGESDAFLSSLINSSINMVMTVVAILLIDKVGRKPLLLVGSIGMMITLGTLALCFLNANPDGSLGGGAVVAFVAANFYVAFFAVTWGPVMWVMLGEMFNNRIRAVAISICGLAQWFANFLVSWSFPILTGDNGIGVGPTYLLYTFFAAISIFFVAKFVRETNGKHLEEM</sequence>
<feature type="transmembrane region" description="Helical" evidence="10">
    <location>
        <begin position="437"/>
        <end position="455"/>
    </location>
</feature>
<evidence type="ECO:0000313" key="12">
    <source>
        <dbReference type="EMBL" id="PJJ40565.1"/>
    </source>
</evidence>
<evidence type="ECO:0000256" key="5">
    <source>
        <dbReference type="ARBA" id="ARBA00022597"/>
    </source>
</evidence>
<dbReference type="Pfam" id="PF00083">
    <property type="entry name" value="Sugar_tr"/>
    <property type="match status" value="1"/>
</dbReference>
<dbReference type="GO" id="GO:0005886">
    <property type="term" value="C:plasma membrane"/>
    <property type="evidence" value="ECO:0007669"/>
    <property type="project" value="UniProtKB-SubCell"/>
</dbReference>
<gene>
    <name evidence="12" type="ORF">BGX16_0495</name>
</gene>
<evidence type="ECO:0000313" key="13">
    <source>
        <dbReference type="Proteomes" id="UP000231134"/>
    </source>
</evidence>
<protein>
    <submittedName>
        <fullName evidence="12">Sugar porter (SP) family MFS transporter</fullName>
    </submittedName>
</protein>
<dbReference type="PROSITE" id="PS50850">
    <property type="entry name" value="MFS"/>
    <property type="match status" value="1"/>
</dbReference>
<keyword evidence="8 10" id="KW-0472">Membrane</keyword>
<comment type="caution">
    <text evidence="12">The sequence shown here is derived from an EMBL/GenBank/DDBJ whole genome shotgun (WGS) entry which is preliminary data.</text>
</comment>
<evidence type="ECO:0000259" key="11">
    <source>
        <dbReference type="PROSITE" id="PS50850"/>
    </source>
</evidence>
<feature type="transmembrane region" description="Helical" evidence="10">
    <location>
        <begin position="332"/>
        <end position="355"/>
    </location>
</feature>
<feature type="transmembrane region" description="Helical" evidence="10">
    <location>
        <begin position="83"/>
        <end position="102"/>
    </location>
</feature>
<feature type="transmembrane region" description="Helical" evidence="10">
    <location>
        <begin position="141"/>
        <end position="163"/>
    </location>
</feature>
<dbReference type="InterPro" id="IPR036259">
    <property type="entry name" value="MFS_trans_sf"/>
</dbReference>
<dbReference type="EMBL" id="PGEX01000001">
    <property type="protein sequence ID" value="PJJ40565.1"/>
    <property type="molecule type" value="Genomic_DNA"/>
</dbReference>
<evidence type="ECO:0000256" key="8">
    <source>
        <dbReference type="ARBA" id="ARBA00023136"/>
    </source>
</evidence>
<evidence type="ECO:0000256" key="6">
    <source>
        <dbReference type="ARBA" id="ARBA00022692"/>
    </source>
</evidence>
<feature type="transmembrane region" description="Helical" evidence="10">
    <location>
        <begin position="183"/>
        <end position="202"/>
    </location>
</feature>
<evidence type="ECO:0000256" key="7">
    <source>
        <dbReference type="ARBA" id="ARBA00022989"/>
    </source>
</evidence>
<accession>A0A2M9A4B1</accession>
<comment type="subcellular location">
    <subcellularLocation>
        <location evidence="1">Cell membrane</location>
        <topology evidence="1">Multi-pass membrane protein</topology>
    </subcellularLocation>
</comment>
<dbReference type="PROSITE" id="PS00216">
    <property type="entry name" value="SUGAR_TRANSPORT_1"/>
    <property type="match status" value="1"/>
</dbReference>
<feature type="domain" description="Major facilitator superfamily (MFS) profile" evidence="11">
    <location>
        <begin position="17"/>
        <end position="459"/>
    </location>
</feature>
<dbReference type="OrthoDB" id="5368493at2"/>
<dbReference type="InterPro" id="IPR050814">
    <property type="entry name" value="Myo-inositol_Transporter"/>
</dbReference>
<keyword evidence="7 10" id="KW-1133">Transmembrane helix</keyword>
<feature type="transmembrane region" description="Helical" evidence="10">
    <location>
        <begin position="53"/>
        <end position="71"/>
    </location>
</feature>
<dbReference type="Gene3D" id="1.20.1250.20">
    <property type="entry name" value="MFS general substrate transporter like domains"/>
    <property type="match status" value="2"/>
</dbReference>
<dbReference type="PANTHER" id="PTHR48020:SF12">
    <property type="entry name" value="PROTON MYO-INOSITOL COTRANSPORTER"/>
    <property type="match status" value="1"/>
</dbReference>
<organism evidence="12 13">
    <name type="scientific">Hallerella succinigenes</name>
    <dbReference type="NCBI Taxonomy" id="1896222"/>
    <lineage>
        <taxon>Bacteria</taxon>
        <taxon>Pseudomonadati</taxon>
        <taxon>Fibrobacterota</taxon>
        <taxon>Fibrobacteria</taxon>
        <taxon>Fibrobacterales</taxon>
        <taxon>Fibrobacteraceae</taxon>
        <taxon>Hallerella</taxon>
    </lineage>
</organism>
<keyword evidence="6 10" id="KW-0812">Transmembrane</keyword>
<evidence type="ECO:0000256" key="10">
    <source>
        <dbReference type="SAM" id="Phobius"/>
    </source>
</evidence>
<dbReference type="PRINTS" id="PR00171">
    <property type="entry name" value="SUGRTRNSPORT"/>
</dbReference>
<keyword evidence="13" id="KW-1185">Reference proteome</keyword>
<dbReference type="InterPro" id="IPR005829">
    <property type="entry name" value="Sugar_transporter_CS"/>
</dbReference>
<dbReference type="InterPro" id="IPR005828">
    <property type="entry name" value="MFS_sugar_transport-like"/>
</dbReference>